<evidence type="ECO:0008006" key="3">
    <source>
        <dbReference type="Google" id="ProtNLM"/>
    </source>
</evidence>
<keyword evidence="2" id="KW-1185">Reference proteome</keyword>
<dbReference type="HOGENOM" id="CLU_168933_0_0_3"/>
<organism evidence="1 2">
    <name type="scientific">Stanieria cyanosphaera (strain ATCC 29371 / PCC 7437)</name>
    <dbReference type="NCBI Taxonomy" id="111780"/>
    <lineage>
        <taxon>Bacteria</taxon>
        <taxon>Bacillati</taxon>
        <taxon>Cyanobacteriota</taxon>
        <taxon>Cyanophyceae</taxon>
        <taxon>Pleurocapsales</taxon>
        <taxon>Dermocarpellaceae</taxon>
        <taxon>Stanieria</taxon>
    </lineage>
</organism>
<sequence>MLKEILTKVLDSVGKAYWVEITTDTPACIYYFGPFLTAREAQIAQGGYVEDLKGEGAQGISLTIKRCQPSELTIFDELDEPVDFKPVPAFGKSY</sequence>
<gene>
    <name evidence="1" type="ordered locus">Sta7437_2721</name>
</gene>
<accession>K9XVY1</accession>
<dbReference type="OrthoDB" id="560125at2"/>
<dbReference type="RefSeq" id="WP_015193914.1">
    <property type="nucleotide sequence ID" value="NC_019748.1"/>
</dbReference>
<dbReference type="AlphaFoldDB" id="K9XVY1"/>
<reference evidence="2" key="1">
    <citation type="journal article" date="2013" name="Proc. Natl. Acad. Sci. U.S.A.">
        <title>Improving the coverage of the cyanobacterial phylum using diversity-driven genome sequencing.</title>
        <authorList>
            <person name="Shih P.M."/>
            <person name="Wu D."/>
            <person name="Latifi A."/>
            <person name="Axen S.D."/>
            <person name="Fewer D.P."/>
            <person name="Talla E."/>
            <person name="Calteau A."/>
            <person name="Cai F."/>
            <person name="Tandeau de Marsac N."/>
            <person name="Rippka R."/>
            <person name="Herdman M."/>
            <person name="Sivonen K."/>
            <person name="Coursin T."/>
            <person name="Laurent T."/>
            <person name="Goodwin L."/>
            <person name="Nolan M."/>
            <person name="Davenport K.W."/>
            <person name="Han C.S."/>
            <person name="Rubin E.M."/>
            <person name="Eisen J.A."/>
            <person name="Woyke T."/>
            <person name="Gugger M."/>
            <person name="Kerfeld C.A."/>
        </authorList>
    </citation>
    <scope>NUCLEOTIDE SEQUENCE [LARGE SCALE GENOMIC DNA]</scope>
    <source>
        <strain evidence="2">ATCC 29371 / PCC 7437</strain>
    </source>
</reference>
<dbReference type="Proteomes" id="UP000010473">
    <property type="component" value="Chromosome"/>
</dbReference>
<dbReference type="Pfam" id="PF08846">
    <property type="entry name" value="DUF1816"/>
    <property type="match status" value="1"/>
</dbReference>
<dbReference type="EMBL" id="CP003653">
    <property type="protein sequence ID" value="AFZ36246.1"/>
    <property type="molecule type" value="Genomic_DNA"/>
</dbReference>
<evidence type="ECO:0000313" key="1">
    <source>
        <dbReference type="EMBL" id="AFZ36246.1"/>
    </source>
</evidence>
<name>K9XVY1_STAC7</name>
<dbReference type="eggNOG" id="COG2199">
    <property type="taxonomic scope" value="Bacteria"/>
</dbReference>
<evidence type="ECO:0000313" key="2">
    <source>
        <dbReference type="Proteomes" id="UP000010473"/>
    </source>
</evidence>
<dbReference type="InterPro" id="IPR014945">
    <property type="entry name" value="DUF1816"/>
</dbReference>
<dbReference type="STRING" id="111780.Sta7437_2721"/>
<protein>
    <recommendedName>
        <fullName evidence="3">DUF1816 domain-containing protein</fullName>
    </recommendedName>
</protein>
<proteinExistence type="predicted"/>
<dbReference type="KEGG" id="scs:Sta7437_2721"/>